<dbReference type="EC" id="2.7.7.62" evidence="9"/>
<keyword evidence="21" id="KW-1185">Reference proteome</keyword>
<dbReference type="RefSeq" id="WP_039631620.1">
    <property type="nucleotide sequence ID" value="NZ_AYSO01000014.1"/>
</dbReference>
<evidence type="ECO:0000256" key="17">
    <source>
        <dbReference type="ARBA" id="ARBA00030571"/>
    </source>
</evidence>
<dbReference type="STRING" id="29341.RSJ17_09395"/>
<evidence type="ECO:0000256" key="12">
    <source>
        <dbReference type="ARBA" id="ARBA00022741"/>
    </source>
</evidence>
<evidence type="ECO:0000256" key="16">
    <source>
        <dbReference type="ARBA" id="ARBA00029570"/>
    </source>
</evidence>
<comment type="caution">
    <text evidence="20">The sequence shown here is derived from an EMBL/GenBank/DDBJ whole genome shotgun (WGS) entry which is preliminary data.</text>
</comment>
<dbReference type="EMBL" id="AYSO01000014">
    <property type="protein sequence ID" value="KIE47653.1"/>
    <property type="molecule type" value="Genomic_DNA"/>
</dbReference>
<evidence type="ECO:0000256" key="8">
    <source>
        <dbReference type="ARBA" id="ARBA00012016"/>
    </source>
</evidence>
<evidence type="ECO:0000256" key="13">
    <source>
        <dbReference type="ARBA" id="ARBA00022777"/>
    </source>
</evidence>
<evidence type="ECO:0000256" key="18">
    <source>
        <dbReference type="PIRSR" id="PIRSR006135-1"/>
    </source>
</evidence>
<dbReference type="GO" id="GO:0043752">
    <property type="term" value="F:adenosylcobinamide kinase activity"/>
    <property type="evidence" value="ECO:0007669"/>
    <property type="project" value="UniProtKB-EC"/>
</dbReference>
<organism evidence="20 21">
    <name type="scientific">Clostridium argentinense CDC 2741</name>
    <dbReference type="NCBI Taxonomy" id="1418104"/>
    <lineage>
        <taxon>Bacteria</taxon>
        <taxon>Bacillati</taxon>
        <taxon>Bacillota</taxon>
        <taxon>Clostridia</taxon>
        <taxon>Eubacteriales</taxon>
        <taxon>Clostridiaceae</taxon>
        <taxon>Clostridium</taxon>
    </lineage>
</organism>
<evidence type="ECO:0000256" key="7">
    <source>
        <dbReference type="ARBA" id="ARBA00007490"/>
    </source>
</evidence>
<dbReference type="Proteomes" id="UP000031366">
    <property type="component" value="Unassembled WGS sequence"/>
</dbReference>
<evidence type="ECO:0000256" key="19">
    <source>
        <dbReference type="PIRSR" id="PIRSR006135-2"/>
    </source>
</evidence>
<comment type="catalytic activity">
    <reaction evidence="1">
        <text>adenosylcob(III)inamide + ATP = adenosylcob(III)inamide phosphate + ADP + H(+)</text>
        <dbReference type="Rhea" id="RHEA:15769"/>
        <dbReference type="ChEBI" id="CHEBI:2480"/>
        <dbReference type="ChEBI" id="CHEBI:15378"/>
        <dbReference type="ChEBI" id="CHEBI:30616"/>
        <dbReference type="ChEBI" id="CHEBI:58502"/>
        <dbReference type="ChEBI" id="CHEBI:456216"/>
        <dbReference type="EC" id="2.7.1.156"/>
    </reaction>
</comment>
<dbReference type="GO" id="GO:0008820">
    <property type="term" value="F:cobinamide phosphate guanylyltransferase activity"/>
    <property type="evidence" value="ECO:0007669"/>
    <property type="project" value="UniProtKB-EC"/>
</dbReference>
<dbReference type="InterPro" id="IPR003203">
    <property type="entry name" value="CobU/CobP"/>
</dbReference>
<dbReference type="Pfam" id="PF02283">
    <property type="entry name" value="CobU"/>
    <property type="match status" value="1"/>
</dbReference>
<feature type="active site" description="GMP-histidine intermediate" evidence="18">
    <location>
        <position position="49"/>
    </location>
</feature>
<evidence type="ECO:0000256" key="9">
    <source>
        <dbReference type="ARBA" id="ARBA00012523"/>
    </source>
</evidence>
<gene>
    <name evidence="20" type="ORF">U732_3142</name>
</gene>
<keyword evidence="12 19" id="KW-0547">Nucleotide-binding</keyword>
<evidence type="ECO:0000256" key="11">
    <source>
        <dbReference type="ARBA" id="ARBA00022679"/>
    </source>
</evidence>
<evidence type="ECO:0000256" key="2">
    <source>
        <dbReference type="ARBA" id="ARBA00000711"/>
    </source>
</evidence>
<keyword evidence="15 19" id="KW-0342">GTP-binding</keyword>
<protein>
    <recommendedName>
        <fullName evidence="16">Adenosylcobinamide kinase</fullName>
        <ecNumber evidence="8">2.7.1.156</ecNumber>
        <ecNumber evidence="9">2.7.7.62</ecNumber>
    </recommendedName>
    <alternativeName>
        <fullName evidence="17">Adenosylcobinamide-phosphate guanylyltransferase</fullName>
    </alternativeName>
</protein>
<feature type="binding site" evidence="19">
    <location>
        <position position="81"/>
    </location>
    <ligand>
        <name>GTP</name>
        <dbReference type="ChEBI" id="CHEBI:37565"/>
    </ligand>
</feature>
<evidence type="ECO:0000256" key="14">
    <source>
        <dbReference type="ARBA" id="ARBA00022840"/>
    </source>
</evidence>
<evidence type="ECO:0000313" key="20">
    <source>
        <dbReference type="EMBL" id="KIE47653.1"/>
    </source>
</evidence>
<dbReference type="CDD" id="cd00544">
    <property type="entry name" value="CobU"/>
    <property type="match status" value="1"/>
</dbReference>
<name>A0A0C1U741_9CLOT</name>
<dbReference type="Gene3D" id="3.40.50.300">
    <property type="entry name" value="P-loop containing nucleotide triphosphate hydrolases"/>
    <property type="match status" value="1"/>
</dbReference>
<keyword evidence="10" id="KW-0169">Cobalamin biosynthesis</keyword>
<evidence type="ECO:0000256" key="15">
    <source>
        <dbReference type="ARBA" id="ARBA00023134"/>
    </source>
</evidence>
<evidence type="ECO:0000256" key="6">
    <source>
        <dbReference type="ARBA" id="ARBA00005159"/>
    </source>
</evidence>
<proteinExistence type="inferred from homology"/>
<accession>A0A0C1U741</accession>
<comment type="catalytic activity">
    <reaction evidence="2">
        <text>adenosylcob(III)inamide phosphate + GTP + H(+) = adenosylcob(III)inamide-GDP + diphosphate</text>
        <dbReference type="Rhea" id="RHEA:22712"/>
        <dbReference type="ChEBI" id="CHEBI:15378"/>
        <dbReference type="ChEBI" id="CHEBI:33019"/>
        <dbReference type="ChEBI" id="CHEBI:37565"/>
        <dbReference type="ChEBI" id="CHEBI:58502"/>
        <dbReference type="ChEBI" id="CHEBI:60487"/>
        <dbReference type="EC" id="2.7.7.62"/>
    </reaction>
</comment>
<keyword evidence="13 20" id="KW-0418">Kinase</keyword>
<dbReference type="GO" id="GO:0005525">
    <property type="term" value="F:GTP binding"/>
    <property type="evidence" value="ECO:0007669"/>
    <property type="project" value="UniProtKB-KW"/>
</dbReference>
<comment type="function">
    <text evidence="4">Catalyzes ATP-dependent phosphorylation of adenosylcobinamide and addition of GMP to adenosylcobinamide phosphate.</text>
</comment>
<dbReference type="PANTHER" id="PTHR34848:SF1">
    <property type="entry name" value="BIFUNCTIONAL ADENOSYLCOBALAMIN BIOSYNTHESIS PROTEIN COBU"/>
    <property type="match status" value="1"/>
</dbReference>
<evidence type="ECO:0000256" key="10">
    <source>
        <dbReference type="ARBA" id="ARBA00022573"/>
    </source>
</evidence>
<feature type="binding site" evidence="19">
    <location>
        <position position="61"/>
    </location>
    <ligand>
        <name>GTP</name>
        <dbReference type="ChEBI" id="CHEBI:37565"/>
    </ligand>
</feature>
<dbReference type="InterPro" id="IPR027417">
    <property type="entry name" value="P-loop_NTPase"/>
</dbReference>
<feature type="binding site" evidence="19">
    <location>
        <begin position="50"/>
        <end position="53"/>
    </location>
    <ligand>
        <name>GTP</name>
        <dbReference type="ChEBI" id="CHEBI:37565"/>
    </ligand>
</feature>
<dbReference type="UniPathway" id="UPA00148">
    <property type="reaction ID" value="UER00236"/>
</dbReference>
<comment type="pathway">
    <text evidence="6">Cofactor biosynthesis; adenosylcobalamin biosynthesis; adenosylcobalamin from cob(II)yrinate a,c-diamide: step 5/7.</text>
</comment>
<feature type="binding site" evidence="19">
    <location>
        <begin position="9"/>
        <end position="16"/>
    </location>
    <ligand>
        <name>GTP</name>
        <dbReference type="ChEBI" id="CHEBI:37565"/>
    </ligand>
</feature>
<comment type="pathway">
    <text evidence="5">Cofactor biosynthesis; adenosylcobalamin biosynthesis; adenosylcobalamin from cob(II)yrinate a,c-diamide: step 6/7.</text>
</comment>
<evidence type="ECO:0000256" key="3">
    <source>
        <dbReference type="ARBA" id="ARBA00001522"/>
    </source>
</evidence>
<comment type="catalytic activity">
    <reaction evidence="3">
        <text>adenosylcob(III)inamide + GTP = adenosylcob(III)inamide phosphate + GDP + H(+)</text>
        <dbReference type="Rhea" id="RHEA:15765"/>
        <dbReference type="ChEBI" id="CHEBI:2480"/>
        <dbReference type="ChEBI" id="CHEBI:15378"/>
        <dbReference type="ChEBI" id="CHEBI:37565"/>
        <dbReference type="ChEBI" id="CHEBI:58189"/>
        <dbReference type="ChEBI" id="CHEBI:58502"/>
        <dbReference type="EC" id="2.7.1.156"/>
    </reaction>
</comment>
<dbReference type="EC" id="2.7.1.156" evidence="8"/>
<dbReference type="GO" id="GO:0005524">
    <property type="term" value="F:ATP binding"/>
    <property type="evidence" value="ECO:0007669"/>
    <property type="project" value="UniProtKB-KW"/>
</dbReference>
<evidence type="ECO:0000256" key="4">
    <source>
        <dbReference type="ARBA" id="ARBA00003889"/>
    </source>
</evidence>
<dbReference type="PIRSF" id="PIRSF006135">
    <property type="entry name" value="CobU"/>
    <property type="match status" value="1"/>
</dbReference>
<reference evidence="20 21" key="1">
    <citation type="journal article" date="2015" name="Infect. Genet. Evol.">
        <title>Genomic sequences of six botulinum neurotoxin-producing strains representing three clostridial species illustrate the mobility and diversity of botulinum neurotoxin genes.</title>
        <authorList>
            <person name="Smith T.J."/>
            <person name="Hill K.K."/>
            <person name="Xie G."/>
            <person name="Foley B.T."/>
            <person name="Williamson C.H."/>
            <person name="Foster J.T."/>
            <person name="Johnson S.L."/>
            <person name="Chertkov O."/>
            <person name="Teshima H."/>
            <person name="Gibbons H.S."/>
            <person name="Johnsky L.A."/>
            <person name="Karavis M.A."/>
            <person name="Smith L.A."/>
        </authorList>
    </citation>
    <scope>NUCLEOTIDE SEQUENCE [LARGE SCALE GENOMIC DNA]</scope>
    <source>
        <strain evidence="20 21">CDC 2741</strain>
    </source>
</reference>
<keyword evidence="11 20" id="KW-0808">Transferase</keyword>
<dbReference type="NCBIfam" id="NF004469">
    <property type="entry name" value="PRK05800.1"/>
    <property type="match status" value="1"/>
</dbReference>
<dbReference type="SUPFAM" id="SSF52540">
    <property type="entry name" value="P-loop containing nucleoside triphosphate hydrolases"/>
    <property type="match status" value="1"/>
</dbReference>
<dbReference type="PANTHER" id="PTHR34848">
    <property type="match status" value="1"/>
</dbReference>
<evidence type="ECO:0000256" key="5">
    <source>
        <dbReference type="ARBA" id="ARBA00004692"/>
    </source>
</evidence>
<comment type="similarity">
    <text evidence="7">Belongs to the CobU/CobP family.</text>
</comment>
<keyword evidence="14" id="KW-0067">ATP-binding</keyword>
<dbReference type="OrthoDB" id="9799422at2"/>
<dbReference type="GO" id="GO:0009236">
    <property type="term" value="P:cobalamin biosynthetic process"/>
    <property type="evidence" value="ECO:0007669"/>
    <property type="project" value="UniProtKB-UniPathway"/>
</dbReference>
<sequence length="182" mass="21062">MSRVILVTGGSRSGKSNYAESIFDERDDVLYIATAIVTDNEMKNRIDKHKKGRNQKWRTYEGYKDLHKAIENIEEPNILLDCVTIMVTNLLFDKELDFDNITMEEVDRIQENIKKEFEKLILMAKEKNKVLVMVTNEVGSGLVPEYKLSRIYRDIAGFTNQFIAKLSDEVYFVTCGLPLKLK</sequence>
<evidence type="ECO:0000313" key="21">
    <source>
        <dbReference type="Proteomes" id="UP000031366"/>
    </source>
</evidence>
<dbReference type="AlphaFoldDB" id="A0A0C1U741"/>
<evidence type="ECO:0000256" key="1">
    <source>
        <dbReference type="ARBA" id="ARBA00000312"/>
    </source>
</evidence>
<feature type="binding site" evidence="19">
    <location>
        <begin position="33"/>
        <end position="35"/>
    </location>
    <ligand>
        <name>GTP</name>
        <dbReference type="ChEBI" id="CHEBI:37565"/>
    </ligand>
</feature>